<dbReference type="InterPro" id="IPR024499">
    <property type="entry name" value="Mbeg1-like"/>
</dbReference>
<keyword evidence="2" id="KW-1185">Reference proteome</keyword>
<dbReference type="eggNOG" id="COG2267">
    <property type="taxonomic scope" value="Bacteria"/>
</dbReference>
<dbReference type="SUPFAM" id="SSF53474">
    <property type="entry name" value="alpha/beta-Hydrolases"/>
    <property type="match status" value="1"/>
</dbReference>
<reference evidence="1 2" key="1">
    <citation type="submission" date="2012-06" db="EMBL/GenBank/DDBJ databases">
        <title>Draft Genome Sequence of Lactobacillus hominis Strain CRBIP 24.179T, isolated from human intestine.</title>
        <authorList>
            <person name="Cousin S."/>
            <person name="Ma L."/>
            <person name="Bizet C."/>
            <person name="Loux V."/>
            <person name="Bouchier C."/>
            <person name="Clermont D."/>
            <person name="Creno S."/>
        </authorList>
    </citation>
    <scope>NUCLEOTIDE SEQUENCE [LARGE SCALE GENOMIC DNA]</scope>
    <source>
        <strain evidence="2">CRBIP 24.179T</strain>
    </source>
</reference>
<sequence>MKNIINYAQDNTNSFDQDKLNELDSAILCLLAYCNFEKYPNFKVLKDISVDNDDILFDLTHKSLGENSLRELLKVICNNPRFKNIKIIEPVNKVEIKTQLQFCAVTFDLGRQEYYLSFRGTSATTVGWKENFNMSFKKEVPSQFFAKKYFHDIKKKFPGKYFLGGHSKGGNLAFYVGLAVSQNELANIVRIDCFDGPGFYDQQARFDKNILANLDLFHKFIPDNSIVGLLQDDLINNEQYCNIIKADAIAPLQHSVFTWQIDNDKFLLSKLASPSEISWQAIEIWLSGLDDNDRQDFVEMMYSIINYSDDIYLNQIFNPKNTFTIANRLYQAQNTNSDLWKKVLSQFVNAYIQSSKDYFSQKQKALIASMQIFIKDLSIQQRAGILDNILKGSKIKSGK</sequence>
<gene>
    <name evidence="1" type="ORF">BN55_01585</name>
</gene>
<dbReference type="AlphaFoldDB" id="I7JV11"/>
<dbReference type="Pfam" id="PF11187">
    <property type="entry name" value="Mbeg1-like"/>
    <property type="match status" value="1"/>
</dbReference>
<protein>
    <recommendedName>
        <fullName evidence="3">DUF2974 domain-containing protein</fullName>
    </recommendedName>
</protein>
<dbReference type="EMBL" id="CAKE01000012">
    <property type="protein sequence ID" value="CCI82026.1"/>
    <property type="molecule type" value="Genomic_DNA"/>
</dbReference>
<evidence type="ECO:0000313" key="1">
    <source>
        <dbReference type="EMBL" id="CCI82026.1"/>
    </source>
</evidence>
<dbReference type="GeneID" id="82847245"/>
<accession>I7JV11</accession>
<dbReference type="Proteomes" id="UP000009320">
    <property type="component" value="Unassembled WGS sequence"/>
</dbReference>
<evidence type="ECO:0008006" key="3">
    <source>
        <dbReference type="Google" id="ProtNLM"/>
    </source>
</evidence>
<name>I7JV11_9LACO</name>
<comment type="caution">
    <text evidence="1">The sequence shown here is derived from an EMBL/GenBank/DDBJ whole genome shotgun (WGS) entry which is preliminary data.</text>
</comment>
<dbReference type="InterPro" id="IPR029058">
    <property type="entry name" value="AB_hydrolase_fold"/>
</dbReference>
<evidence type="ECO:0000313" key="2">
    <source>
        <dbReference type="Proteomes" id="UP000009320"/>
    </source>
</evidence>
<organism evidence="1 2">
    <name type="scientific">Lactobacillus hominis DSM 23910 = CRBIP 24.179</name>
    <dbReference type="NCBI Taxonomy" id="1423758"/>
    <lineage>
        <taxon>Bacteria</taxon>
        <taxon>Bacillati</taxon>
        <taxon>Bacillota</taxon>
        <taxon>Bacilli</taxon>
        <taxon>Lactobacillales</taxon>
        <taxon>Lactobacillaceae</taxon>
        <taxon>Lactobacillus</taxon>
    </lineage>
</organism>
<dbReference type="RefSeq" id="WP_008470988.1">
    <property type="nucleotide sequence ID" value="NZ_AYZP01000002.1"/>
</dbReference>
<proteinExistence type="predicted"/>
<dbReference type="STRING" id="1423758.FC41_GL001100"/>